<evidence type="ECO:0000256" key="1">
    <source>
        <dbReference type="SAM" id="Phobius"/>
    </source>
</evidence>
<keyword evidence="1" id="KW-0812">Transmembrane</keyword>
<protein>
    <submittedName>
        <fullName evidence="2">Putative membrane protein</fullName>
    </submittedName>
</protein>
<dbReference type="Pfam" id="PF04240">
    <property type="entry name" value="Caroten_synth"/>
    <property type="match status" value="1"/>
</dbReference>
<name>A0A1I1HE51_9RHOB</name>
<proteinExistence type="predicted"/>
<keyword evidence="1" id="KW-0472">Membrane</keyword>
<gene>
    <name evidence="2" type="ORF">SAMN04488094_103118</name>
</gene>
<dbReference type="RefSeq" id="WP_093360100.1">
    <property type="nucleotide sequence ID" value="NZ_FOLG01000003.1"/>
</dbReference>
<feature type="transmembrane region" description="Helical" evidence="1">
    <location>
        <begin position="6"/>
        <end position="25"/>
    </location>
</feature>
<accession>A0A1I1HE51</accession>
<organism evidence="2 3">
    <name type="scientific">Tropicimonas isoalkanivorans</name>
    <dbReference type="NCBI Taxonomy" id="441112"/>
    <lineage>
        <taxon>Bacteria</taxon>
        <taxon>Pseudomonadati</taxon>
        <taxon>Pseudomonadota</taxon>
        <taxon>Alphaproteobacteria</taxon>
        <taxon>Rhodobacterales</taxon>
        <taxon>Roseobacteraceae</taxon>
        <taxon>Tropicimonas</taxon>
    </lineage>
</organism>
<dbReference type="InterPro" id="IPR007354">
    <property type="entry name" value="CruF-like"/>
</dbReference>
<keyword evidence="3" id="KW-1185">Reference proteome</keyword>
<dbReference type="OrthoDB" id="9811293at2"/>
<sequence length="209" mass="23045">MRPDFDTLLVTGIGLSMLVLSYWLWRFGPLRTAVFVVLAGVFPASMDFFSSFAVSNYVYPGQSRPWVFAYIFFGWMAVCGTCLLIAEGVLAEPGDDVLSLPSLRWRAPLLAAVVAVLLDLFIDPIAVAAGYWVWTKPANVYYEIPLLNFVGWFVLMFLAPLAWIEISRRPAWGGPRMLLASLVALPVLFLASIAMSLALNGAIYLAGLQ</sequence>
<dbReference type="AlphaFoldDB" id="A0A1I1HE51"/>
<dbReference type="PANTHER" id="PTHR39419">
    <property type="entry name" value="SLL0814 PROTEIN"/>
    <property type="match status" value="1"/>
</dbReference>
<feature type="transmembrane region" description="Helical" evidence="1">
    <location>
        <begin position="178"/>
        <end position="206"/>
    </location>
</feature>
<keyword evidence="1" id="KW-1133">Transmembrane helix</keyword>
<dbReference type="PANTHER" id="PTHR39419:SF1">
    <property type="entry name" value="SLL0814 PROTEIN"/>
    <property type="match status" value="1"/>
</dbReference>
<feature type="transmembrane region" description="Helical" evidence="1">
    <location>
        <begin position="66"/>
        <end position="86"/>
    </location>
</feature>
<feature type="transmembrane region" description="Helical" evidence="1">
    <location>
        <begin position="32"/>
        <end position="54"/>
    </location>
</feature>
<feature type="transmembrane region" description="Helical" evidence="1">
    <location>
        <begin position="146"/>
        <end position="166"/>
    </location>
</feature>
<dbReference type="EMBL" id="FOLG01000003">
    <property type="protein sequence ID" value="SFC22121.1"/>
    <property type="molecule type" value="Genomic_DNA"/>
</dbReference>
<reference evidence="2 3" key="1">
    <citation type="submission" date="2016-10" db="EMBL/GenBank/DDBJ databases">
        <authorList>
            <person name="de Groot N.N."/>
        </authorList>
    </citation>
    <scope>NUCLEOTIDE SEQUENCE [LARGE SCALE GENOMIC DNA]</scope>
    <source>
        <strain evidence="2 3">DSM 19548</strain>
    </source>
</reference>
<dbReference type="STRING" id="441112.SAMN04488094_103118"/>
<evidence type="ECO:0000313" key="2">
    <source>
        <dbReference type="EMBL" id="SFC22121.1"/>
    </source>
</evidence>
<evidence type="ECO:0000313" key="3">
    <source>
        <dbReference type="Proteomes" id="UP000198728"/>
    </source>
</evidence>
<dbReference type="Proteomes" id="UP000198728">
    <property type="component" value="Unassembled WGS sequence"/>
</dbReference>
<feature type="transmembrane region" description="Helical" evidence="1">
    <location>
        <begin position="107"/>
        <end position="134"/>
    </location>
</feature>